<evidence type="ECO:0000256" key="5">
    <source>
        <dbReference type="ARBA" id="ARBA00023163"/>
    </source>
</evidence>
<comment type="caution">
    <text evidence="7">The sequence shown here is derived from an EMBL/GenBank/DDBJ whole genome shotgun (WGS) entry which is preliminary data.</text>
</comment>
<evidence type="ECO:0000313" key="8">
    <source>
        <dbReference type="Proteomes" id="UP001160625"/>
    </source>
</evidence>
<keyword evidence="4" id="KW-0238">DNA-binding</keyword>
<organism evidence="7 8">
    <name type="scientific">Sphingomonas oryzagri</name>
    <dbReference type="NCBI Taxonomy" id="3042314"/>
    <lineage>
        <taxon>Bacteria</taxon>
        <taxon>Pseudomonadati</taxon>
        <taxon>Pseudomonadota</taxon>
        <taxon>Alphaproteobacteria</taxon>
        <taxon>Sphingomonadales</taxon>
        <taxon>Sphingomonadaceae</taxon>
        <taxon>Sphingomonas</taxon>
    </lineage>
</organism>
<dbReference type="Proteomes" id="UP001160625">
    <property type="component" value="Unassembled WGS sequence"/>
</dbReference>
<dbReference type="InterPro" id="IPR015927">
    <property type="entry name" value="Peptidase_S24_S26A/B/C"/>
</dbReference>
<evidence type="ECO:0000256" key="3">
    <source>
        <dbReference type="ARBA" id="ARBA00023015"/>
    </source>
</evidence>
<dbReference type="SUPFAM" id="SSF51306">
    <property type="entry name" value="LexA/Signal peptidase"/>
    <property type="match status" value="1"/>
</dbReference>
<accession>A0ABT6N2X8</accession>
<dbReference type="RefSeq" id="WP_281044928.1">
    <property type="nucleotide sequence ID" value="NZ_JARYGZ010000001.1"/>
</dbReference>
<dbReference type="PANTHER" id="PTHR40661:SF3">
    <property type="entry name" value="FELS-1 PROPHAGE TRANSCRIPTIONAL REGULATOR"/>
    <property type="match status" value="1"/>
</dbReference>
<evidence type="ECO:0000256" key="1">
    <source>
        <dbReference type="ARBA" id="ARBA00022670"/>
    </source>
</evidence>
<reference evidence="7" key="1">
    <citation type="submission" date="2023-04" db="EMBL/GenBank/DDBJ databases">
        <title>Sphingomonas sp. MAHUQ-71 isolated from rice field.</title>
        <authorList>
            <person name="Huq M.A."/>
        </authorList>
    </citation>
    <scope>NUCLEOTIDE SEQUENCE</scope>
    <source>
        <strain evidence="7">MAHUQ-71</strain>
    </source>
</reference>
<feature type="domain" description="Peptidase S24/S26A/S26B/S26C" evidence="6">
    <location>
        <begin position="87"/>
        <end position="208"/>
    </location>
</feature>
<evidence type="ECO:0000256" key="2">
    <source>
        <dbReference type="ARBA" id="ARBA00022801"/>
    </source>
</evidence>
<dbReference type="PROSITE" id="PS00501">
    <property type="entry name" value="SPASE_I_1"/>
    <property type="match status" value="1"/>
</dbReference>
<sequence>MVEDVPPDDPRAVLDRLIRERGEDCASLSRLIGRNPAYVQQFIRRGSPRRLAEPDRARLARYFGVPETWLGAQARQMPDRPALLTVPVLDTAASAGPGAFGDDRRSAAGLGFSEGWLRRLRRHGGTDGLSVIGVRGDSMVPTLADGDEILVDETDRERLRDGIYVLRVDGALMVKRLVREGDGFAVRSDNPRADPVDLAGGVDVVGRVLWAGRRL</sequence>
<keyword evidence="8" id="KW-1185">Reference proteome</keyword>
<dbReference type="PANTHER" id="PTHR40661">
    <property type="match status" value="1"/>
</dbReference>
<dbReference type="Gene3D" id="2.10.109.10">
    <property type="entry name" value="Umud Fragment, subunit A"/>
    <property type="match status" value="1"/>
</dbReference>
<dbReference type="InterPro" id="IPR019756">
    <property type="entry name" value="Pept_S26A_signal_pept_1_Ser-AS"/>
</dbReference>
<protein>
    <submittedName>
        <fullName evidence="7">S24 family peptidase</fullName>
    </submittedName>
</protein>
<gene>
    <name evidence="7" type="ORF">QGN17_13135</name>
</gene>
<dbReference type="InterPro" id="IPR039418">
    <property type="entry name" value="LexA-like"/>
</dbReference>
<dbReference type="Pfam" id="PF00717">
    <property type="entry name" value="Peptidase_S24"/>
    <property type="match status" value="1"/>
</dbReference>
<dbReference type="CDD" id="cd06529">
    <property type="entry name" value="S24_LexA-like"/>
    <property type="match status" value="1"/>
</dbReference>
<dbReference type="EMBL" id="JARYGZ010000001">
    <property type="protein sequence ID" value="MDH7639675.1"/>
    <property type="molecule type" value="Genomic_DNA"/>
</dbReference>
<keyword evidence="1" id="KW-0645">Protease</keyword>
<dbReference type="InterPro" id="IPR036286">
    <property type="entry name" value="LexA/Signal_pep-like_sf"/>
</dbReference>
<keyword evidence="3" id="KW-0805">Transcription regulation</keyword>
<evidence type="ECO:0000256" key="4">
    <source>
        <dbReference type="ARBA" id="ARBA00023125"/>
    </source>
</evidence>
<keyword evidence="2" id="KW-0378">Hydrolase</keyword>
<evidence type="ECO:0000259" key="6">
    <source>
        <dbReference type="Pfam" id="PF00717"/>
    </source>
</evidence>
<keyword evidence="5" id="KW-0804">Transcription</keyword>
<proteinExistence type="predicted"/>
<evidence type="ECO:0000313" key="7">
    <source>
        <dbReference type="EMBL" id="MDH7639675.1"/>
    </source>
</evidence>
<name>A0ABT6N2X8_9SPHN</name>